<dbReference type="EMBL" id="VIGD01000010">
    <property type="protein sequence ID" value="TQE90644.1"/>
    <property type="molecule type" value="Genomic_DNA"/>
</dbReference>
<dbReference type="Proteomes" id="UP000315753">
    <property type="component" value="Unassembled WGS sequence"/>
</dbReference>
<dbReference type="InterPro" id="IPR029069">
    <property type="entry name" value="HotDog_dom_sf"/>
</dbReference>
<accession>A0A540V1K5</accession>
<dbReference type="OrthoDB" id="160199at2"/>
<dbReference type="Gene3D" id="3.10.129.10">
    <property type="entry name" value="Hotdog Thioesterase"/>
    <property type="match status" value="1"/>
</dbReference>
<keyword evidence="2" id="KW-1185">Reference proteome</keyword>
<name>A0A540V1K5_9BACL</name>
<comment type="caution">
    <text evidence="1">The sequence shown here is derived from an EMBL/GenBank/DDBJ whole genome shotgun (WGS) entry which is preliminary data.</text>
</comment>
<gene>
    <name evidence="1" type="ORF">FKZ59_09055</name>
</gene>
<evidence type="ECO:0000313" key="2">
    <source>
        <dbReference type="Proteomes" id="UP000315753"/>
    </source>
</evidence>
<evidence type="ECO:0000313" key="1">
    <source>
        <dbReference type="EMBL" id="TQE90644.1"/>
    </source>
</evidence>
<dbReference type="AlphaFoldDB" id="A0A540V1K5"/>
<protein>
    <submittedName>
        <fullName evidence="1">MaoC family dehydratase</fullName>
    </submittedName>
</protein>
<sequence>MKSEYFSFHFTKEEVQRYCGLAGVKKAIYYSLEAALEEGFEGIPLPPALPMIAYRHIEKPWQLAEPVILRKQECRPHRIMYADRAYVGAVKLRSHSFRQGRWFLIEELVIFDQENHLCFNGISHLIAGGFFENNTV</sequence>
<dbReference type="RefSeq" id="WP_141602437.1">
    <property type="nucleotide sequence ID" value="NZ_JARMSB010000021.1"/>
</dbReference>
<proteinExistence type="predicted"/>
<organism evidence="1 2">
    <name type="scientific">Ureibacillus terrenus</name>
    <dbReference type="NCBI Taxonomy" id="118246"/>
    <lineage>
        <taxon>Bacteria</taxon>
        <taxon>Bacillati</taxon>
        <taxon>Bacillota</taxon>
        <taxon>Bacilli</taxon>
        <taxon>Bacillales</taxon>
        <taxon>Caryophanaceae</taxon>
        <taxon>Ureibacillus</taxon>
    </lineage>
</organism>
<reference evidence="1 2" key="1">
    <citation type="submission" date="2019-06" db="EMBL/GenBank/DDBJ databases">
        <title>Genome sequence of Ureibacillus terrenus.</title>
        <authorList>
            <person name="Maclea K.S."/>
            <person name="Simoes M."/>
        </authorList>
    </citation>
    <scope>NUCLEOTIDE SEQUENCE [LARGE SCALE GENOMIC DNA]</scope>
    <source>
        <strain evidence="1 2">ATCC BAA-384</strain>
    </source>
</reference>
<dbReference type="SUPFAM" id="SSF54637">
    <property type="entry name" value="Thioesterase/thiol ester dehydrase-isomerase"/>
    <property type="match status" value="1"/>
</dbReference>